<dbReference type="EMBL" id="JAMZEJ010000004">
    <property type="protein sequence ID" value="MCQ8240624.1"/>
    <property type="molecule type" value="Genomic_DNA"/>
</dbReference>
<feature type="domain" description="ABC transporter" evidence="8">
    <location>
        <begin position="360"/>
        <end position="585"/>
    </location>
</feature>
<proteinExistence type="predicted"/>
<keyword evidence="2 7" id="KW-0812">Transmembrane</keyword>
<feature type="transmembrane region" description="Helical" evidence="7">
    <location>
        <begin position="69"/>
        <end position="96"/>
    </location>
</feature>
<sequence>MTIDRAAIRGWSARQNRLGRRRALPVLVCGTLSGVAAVGQAWCMAGILAHALAAGRSGMLDPRVLTPPLLLFAFLAVTRAVLQGAGEVAAASAGVAGRRRLRAEVLQAVLRTGPRLLRQRHTGEVAALAVDRIEALDGFFSRWIPAATLAMVVPALVLFAVAVAQPRAALILLLCGVSVPVAQALFGIGAAVASRRQFLALSRLQVRFLDRIRGIATIVLFGQADAEAERLRIAADELRRRTMQVLRVAFLSSAALDLAMATALVAIALMDGRSLLAGGATSSWVGGLLVPRSLFALLLVPEFFAPLRAFALAYQDRMQVSGAAEQVLPLLGEAGEQAAEAPAAPAAPAVRTVVAYSVSVAFEGVSFSWDPARGRTLDDVSFRIPAQETLVLAGPSGSGKSTLIEMLLGFVRPDSGRITLNGADLDSIVPAALAQMTSWIGQKPVLFAGTLRDNVLFARPDATEAELRSALRAAAVESFLDVLPAGIDTVIGEGGFGLSGGQAQRVAVARAFLKNAPLLLLDEPTAHLDPGTEREILDSMRRLAVGRTVLLATHSVAAHSFSGRRVDLNQGRLLGRGGSAREMTA</sequence>
<keyword evidence="6 7" id="KW-0472">Membrane</keyword>
<accession>A0ABT1VWA5</accession>
<feature type="transmembrane region" description="Helical" evidence="7">
    <location>
        <begin position="24"/>
        <end position="49"/>
    </location>
</feature>
<dbReference type="Gene3D" id="1.20.1560.10">
    <property type="entry name" value="ABC transporter type 1, transmembrane domain"/>
    <property type="match status" value="1"/>
</dbReference>
<comment type="caution">
    <text evidence="10">The sequence shown here is derived from an EMBL/GenBank/DDBJ whole genome shotgun (WGS) entry which is preliminary data.</text>
</comment>
<dbReference type="Pfam" id="PF00005">
    <property type="entry name" value="ABC_tran"/>
    <property type="match status" value="1"/>
</dbReference>
<dbReference type="InterPro" id="IPR036640">
    <property type="entry name" value="ABC1_TM_sf"/>
</dbReference>
<reference evidence="10 11" key="1">
    <citation type="submission" date="2022-06" db="EMBL/GenBank/DDBJ databases">
        <title>Rhizosaccharibacter gen. nov. sp. nov. KSS12, endophytic bacteria isolated from sugarcane.</title>
        <authorList>
            <person name="Pitiwittayakul N."/>
        </authorList>
    </citation>
    <scope>NUCLEOTIDE SEQUENCE [LARGE SCALE GENOMIC DNA]</scope>
    <source>
        <strain evidence="10 11">KSS12</strain>
    </source>
</reference>
<evidence type="ECO:0000259" key="8">
    <source>
        <dbReference type="PROSITE" id="PS50893"/>
    </source>
</evidence>
<dbReference type="InterPro" id="IPR039421">
    <property type="entry name" value="Type_1_exporter"/>
</dbReference>
<dbReference type="NCBIfam" id="TIGR02857">
    <property type="entry name" value="CydD"/>
    <property type="match status" value="1"/>
</dbReference>
<dbReference type="InterPro" id="IPR014216">
    <property type="entry name" value="ABC_transptr_CydD"/>
</dbReference>
<organism evidence="10 11">
    <name type="scientific">Rhizosaccharibacter radicis</name>
    <dbReference type="NCBI Taxonomy" id="2782605"/>
    <lineage>
        <taxon>Bacteria</taxon>
        <taxon>Pseudomonadati</taxon>
        <taxon>Pseudomonadota</taxon>
        <taxon>Alphaproteobacteria</taxon>
        <taxon>Acetobacterales</taxon>
        <taxon>Acetobacteraceae</taxon>
        <taxon>Rhizosaccharibacter</taxon>
    </lineage>
</organism>
<dbReference type="RefSeq" id="WP_422919628.1">
    <property type="nucleotide sequence ID" value="NZ_JAMZEJ010000004.1"/>
</dbReference>
<evidence type="ECO:0000256" key="2">
    <source>
        <dbReference type="ARBA" id="ARBA00022692"/>
    </source>
</evidence>
<protein>
    <submittedName>
        <fullName evidence="10">Thiol reductant ABC exporter subunit CydD</fullName>
    </submittedName>
</protein>
<feature type="transmembrane region" description="Helical" evidence="7">
    <location>
        <begin position="143"/>
        <end position="164"/>
    </location>
</feature>
<gene>
    <name evidence="10" type="primary">cydD</name>
    <name evidence="10" type="ORF">NFI88_07175</name>
</gene>
<dbReference type="Proteomes" id="UP001524547">
    <property type="component" value="Unassembled WGS sequence"/>
</dbReference>
<comment type="subcellular location">
    <subcellularLocation>
        <location evidence="1">Cell membrane</location>
        <topology evidence="1">Multi-pass membrane protein</topology>
    </subcellularLocation>
</comment>
<feature type="transmembrane region" description="Helical" evidence="7">
    <location>
        <begin position="289"/>
        <end position="311"/>
    </location>
</feature>
<evidence type="ECO:0000259" key="9">
    <source>
        <dbReference type="PROSITE" id="PS50929"/>
    </source>
</evidence>
<dbReference type="SUPFAM" id="SSF52540">
    <property type="entry name" value="P-loop containing nucleoside triphosphate hydrolases"/>
    <property type="match status" value="1"/>
</dbReference>
<dbReference type="PROSITE" id="PS00211">
    <property type="entry name" value="ABC_TRANSPORTER_1"/>
    <property type="match status" value="1"/>
</dbReference>
<keyword evidence="4" id="KW-0067">ATP-binding</keyword>
<keyword evidence="5 7" id="KW-1133">Transmembrane helix</keyword>
<keyword evidence="11" id="KW-1185">Reference proteome</keyword>
<feature type="transmembrane region" description="Helical" evidence="7">
    <location>
        <begin position="248"/>
        <end position="269"/>
    </location>
</feature>
<evidence type="ECO:0000256" key="4">
    <source>
        <dbReference type="ARBA" id="ARBA00022840"/>
    </source>
</evidence>
<dbReference type="CDD" id="cd18584">
    <property type="entry name" value="ABC_6TM_AarD_CydD"/>
    <property type="match status" value="1"/>
</dbReference>
<keyword evidence="3" id="KW-0547">Nucleotide-binding</keyword>
<dbReference type="PANTHER" id="PTHR24221">
    <property type="entry name" value="ATP-BINDING CASSETTE SUB-FAMILY B"/>
    <property type="match status" value="1"/>
</dbReference>
<dbReference type="Gene3D" id="3.40.50.300">
    <property type="entry name" value="P-loop containing nucleotide triphosphate hydrolases"/>
    <property type="match status" value="1"/>
</dbReference>
<dbReference type="Pfam" id="PF00664">
    <property type="entry name" value="ABC_membrane"/>
    <property type="match status" value="1"/>
</dbReference>
<dbReference type="SUPFAM" id="SSF90123">
    <property type="entry name" value="ABC transporter transmembrane region"/>
    <property type="match status" value="1"/>
</dbReference>
<dbReference type="InterPro" id="IPR027417">
    <property type="entry name" value="P-loop_NTPase"/>
</dbReference>
<evidence type="ECO:0000313" key="10">
    <source>
        <dbReference type="EMBL" id="MCQ8240624.1"/>
    </source>
</evidence>
<dbReference type="InterPro" id="IPR003593">
    <property type="entry name" value="AAA+_ATPase"/>
</dbReference>
<evidence type="ECO:0000256" key="6">
    <source>
        <dbReference type="ARBA" id="ARBA00023136"/>
    </source>
</evidence>
<dbReference type="PANTHER" id="PTHR24221:SF590">
    <property type="entry name" value="COMPONENT LINKED WITH THE ASSEMBLY OF CYTOCHROME' TRANSPORT TRANSMEMBRANE ATP-BINDING PROTEIN ABC TRANSPORTER CYDD-RELATED"/>
    <property type="match status" value="1"/>
</dbReference>
<feature type="domain" description="ABC transmembrane type-1" evidence="9">
    <location>
        <begin position="26"/>
        <end position="319"/>
    </location>
</feature>
<dbReference type="PROSITE" id="PS50929">
    <property type="entry name" value="ABC_TM1F"/>
    <property type="match status" value="1"/>
</dbReference>
<evidence type="ECO:0000256" key="5">
    <source>
        <dbReference type="ARBA" id="ARBA00022989"/>
    </source>
</evidence>
<dbReference type="InterPro" id="IPR003439">
    <property type="entry name" value="ABC_transporter-like_ATP-bd"/>
</dbReference>
<evidence type="ECO:0000256" key="7">
    <source>
        <dbReference type="SAM" id="Phobius"/>
    </source>
</evidence>
<dbReference type="InterPro" id="IPR011527">
    <property type="entry name" value="ABC1_TM_dom"/>
</dbReference>
<feature type="transmembrane region" description="Helical" evidence="7">
    <location>
        <begin position="170"/>
        <end position="193"/>
    </location>
</feature>
<dbReference type="CDD" id="cd03228">
    <property type="entry name" value="ABCC_MRP_Like"/>
    <property type="match status" value="1"/>
</dbReference>
<evidence type="ECO:0000256" key="3">
    <source>
        <dbReference type="ARBA" id="ARBA00022741"/>
    </source>
</evidence>
<dbReference type="SMART" id="SM00382">
    <property type="entry name" value="AAA"/>
    <property type="match status" value="1"/>
</dbReference>
<evidence type="ECO:0000256" key="1">
    <source>
        <dbReference type="ARBA" id="ARBA00004651"/>
    </source>
</evidence>
<evidence type="ECO:0000313" key="11">
    <source>
        <dbReference type="Proteomes" id="UP001524547"/>
    </source>
</evidence>
<dbReference type="InterPro" id="IPR017871">
    <property type="entry name" value="ABC_transporter-like_CS"/>
</dbReference>
<dbReference type="PROSITE" id="PS50893">
    <property type="entry name" value="ABC_TRANSPORTER_2"/>
    <property type="match status" value="1"/>
</dbReference>
<name>A0ABT1VWA5_9PROT</name>